<dbReference type="Proteomes" id="UP000527355">
    <property type="component" value="Unassembled WGS sequence"/>
</dbReference>
<reference evidence="2 3" key="1">
    <citation type="journal article" date="2020" name="Nature">
        <title>Six reference-quality genomes reveal evolution of bat adaptations.</title>
        <authorList>
            <person name="Jebb D."/>
            <person name="Huang Z."/>
            <person name="Pippel M."/>
            <person name="Hughes G.M."/>
            <person name="Lavrichenko K."/>
            <person name="Devanna P."/>
            <person name="Winkler S."/>
            <person name="Jermiin L.S."/>
            <person name="Skirmuntt E.C."/>
            <person name="Katzourakis A."/>
            <person name="Burkitt-Gray L."/>
            <person name="Ray D.A."/>
            <person name="Sullivan K.A.M."/>
            <person name="Roscito J.G."/>
            <person name="Kirilenko B.M."/>
            <person name="Davalos L.M."/>
            <person name="Corthals A.P."/>
            <person name="Power M.L."/>
            <person name="Jones G."/>
            <person name="Ransome R.D."/>
            <person name="Dechmann D.K.N."/>
            <person name="Locatelli A.G."/>
            <person name="Puechmaille S.J."/>
            <person name="Fedrigo O."/>
            <person name="Jarvis E.D."/>
            <person name="Hiller M."/>
            <person name="Vernes S.C."/>
            <person name="Myers E.W."/>
            <person name="Teeling E.C."/>
        </authorList>
    </citation>
    <scope>NUCLEOTIDE SEQUENCE [LARGE SCALE GENOMIC DNA]</scope>
    <source>
        <strain evidence="2">MMyoMyo1</strain>
        <tissue evidence="2">Flight muscle</tissue>
    </source>
</reference>
<name>A0A7J7T5V1_MYOMY</name>
<gene>
    <name evidence="2" type="ORF">mMyoMyo1_009199</name>
</gene>
<protein>
    <submittedName>
        <fullName evidence="2">Uncharacterized protein</fullName>
    </submittedName>
</protein>
<organism evidence="2 3">
    <name type="scientific">Myotis myotis</name>
    <name type="common">Greater mouse-eared bat</name>
    <name type="synonym">Vespertilio myotis</name>
    <dbReference type="NCBI Taxonomy" id="51298"/>
    <lineage>
        <taxon>Eukaryota</taxon>
        <taxon>Metazoa</taxon>
        <taxon>Chordata</taxon>
        <taxon>Craniata</taxon>
        <taxon>Vertebrata</taxon>
        <taxon>Euteleostomi</taxon>
        <taxon>Mammalia</taxon>
        <taxon>Eutheria</taxon>
        <taxon>Laurasiatheria</taxon>
        <taxon>Chiroptera</taxon>
        <taxon>Yangochiroptera</taxon>
        <taxon>Vespertilionidae</taxon>
        <taxon>Myotis</taxon>
    </lineage>
</organism>
<accession>A0A7J7T5V1</accession>
<comment type="caution">
    <text evidence="2">The sequence shown here is derived from an EMBL/GenBank/DDBJ whole genome shotgun (WGS) entry which is preliminary data.</text>
</comment>
<proteinExistence type="predicted"/>
<feature type="compositionally biased region" description="Basic and acidic residues" evidence="1">
    <location>
        <begin position="33"/>
        <end position="58"/>
    </location>
</feature>
<keyword evidence="3" id="KW-1185">Reference proteome</keyword>
<evidence type="ECO:0000313" key="3">
    <source>
        <dbReference type="Proteomes" id="UP000527355"/>
    </source>
</evidence>
<feature type="region of interest" description="Disordered" evidence="1">
    <location>
        <begin position="33"/>
        <end position="65"/>
    </location>
</feature>
<evidence type="ECO:0000313" key="2">
    <source>
        <dbReference type="EMBL" id="KAF6296086.1"/>
    </source>
</evidence>
<evidence type="ECO:0000256" key="1">
    <source>
        <dbReference type="SAM" id="MobiDB-lite"/>
    </source>
</evidence>
<dbReference type="AlphaFoldDB" id="A0A7J7T5V1"/>
<dbReference type="EMBL" id="JABWUV010000017">
    <property type="protein sequence ID" value="KAF6296086.1"/>
    <property type="molecule type" value="Genomic_DNA"/>
</dbReference>
<sequence length="124" mass="13800">MVFPVLATPQCLANAISLVHCTFVFPLIFRQSEREGEKERERTEKRKKRNNDVRETHRSVASHTGVLGLKPATQIHALDQESNLQPFSAQAKALTTENTGSGLCPCLLNLGELVIPLSHKVQKK</sequence>